<sequence>RKLGGNVHFSGHTTLCRTINNIKHAASGNYRNRYLPYSSVDIYCTLSDAVSSLSMVVMVVIVCTLLHVTLAGIRLALLLIAALVVVPRPLLLVHTAALTLPLSHALIVDRLSGPCHSGAGLGGGRR</sequence>
<protein>
    <recommendedName>
        <fullName evidence="4">G protein-coupled receptor</fullName>
    </recommendedName>
</protein>
<evidence type="ECO:0000256" key="1">
    <source>
        <dbReference type="SAM" id="Phobius"/>
    </source>
</evidence>
<feature type="non-terminal residue" evidence="2">
    <location>
        <position position="1"/>
    </location>
</feature>
<feature type="transmembrane region" description="Helical" evidence="1">
    <location>
        <begin position="55"/>
        <end position="86"/>
    </location>
</feature>
<dbReference type="Proteomes" id="UP001432322">
    <property type="component" value="Unassembled WGS sequence"/>
</dbReference>
<evidence type="ECO:0000313" key="3">
    <source>
        <dbReference type="Proteomes" id="UP001432322"/>
    </source>
</evidence>
<comment type="caution">
    <text evidence="2">The sequence shown here is derived from an EMBL/GenBank/DDBJ whole genome shotgun (WGS) entry which is preliminary data.</text>
</comment>
<organism evidence="2 3">
    <name type="scientific">Pristionchus fissidentatus</name>
    <dbReference type="NCBI Taxonomy" id="1538716"/>
    <lineage>
        <taxon>Eukaryota</taxon>
        <taxon>Metazoa</taxon>
        <taxon>Ecdysozoa</taxon>
        <taxon>Nematoda</taxon>
        <taxon>Chromadorea</taxon>
        <taxon>Rhabditida</taxon>
        <taxon>Rhabditina</taxon>
        <taxon>Diplogasteromorpha</taxon>
        <taxon>Diplogasteroidea</taxon>
        <taxon>Neodiplogasteridae</taxon>
        <taxon>Pristionchus</taxon>
    </lineage>
</organism>
<keyword evidence="3" id="KW-1185">Reference proteome</keyword>
<evidence type="ECO:0000313" key="2">
    <source>
        <dbReference type="EMBL" id="GMT13780.1"/>
    </source>
</evidence>
<reference evidence="2" key="1">
    <citation type="submission" date="2023-10" db="EMBL/GenBank/DDBJ databases">
        <title>Genome assembly of Pristionchus species.</title>
        <authorList>
            <person name="Yoshida K."/>
            <person name="Sommer R.J."/>
        </authorList>
    </citation>
    <scope>NUCLEOTIDE SEQUENCE</scope>
    <source>
        <strain evidence="2">RS5133</strain>
    </source>
</reference>
<gene>
    <name evidence="2" type="ORF">PFISCL1PPCAC_5077</name>
</gene>
<dbReference type="AlphaFoldDB" id="A0AAV5V5G3"/>
<accession>A0AAV5V5G3</accession>
<dbReference type="EMBL" id="BTSY01000002">
    <property type="protein sequence ID" value="GMT13780.1"/>
    <property type="molecule type" value="Genomic_DNA"/>
</dbReference>
<keyword evidence="1" id="KW-0812">Transmembrane</keyword>
<proteinExistence type="predicted"/>
<keyword evidence="1" id="KW-0472">Membrane</keyword>
<evidence type="ECO:0008006" key="4">
    <source>
        <dbReference type="Google" id="ProtNLM"/>
    </source>
</evidence>
<keyword evidence="1" id="KW-1133">Transmembrane helix</keyword>
<name>A0AAV5V5G3_9BILA</name>